<dbReference type="GO" id="GO:0016491">
    <property type="term" value="F:oxidoreductase activity"/>
    <property type="evidence" value="ECO:0007669"/>
    <property type="project" value="UniProtKB-KW"/>
</dbReference>
<evidence type="ECO:0000313" key="3">
    <source>
        <dbReference type="EMBL" id="QDH24763.1"/>
    </source>
</evidence>
<dbReference type="Pfam" id="PF00106">
    <property type="entry name" value="adh_short"/>
    <property type="match status" value="1"/>
</dbReference>
<dbReference type="PANTHER" id="PTHR44196:SF1">
    <property type="entry name" value="DEHYDROGENASE_REDUCTASE SDR FAMILY MEMBER 7B"/>
    <property type="match status" value="1"/>
</dbReference>
<dbReference type="EMBL" id="CP032485">
    <property type="protein sequence ID" value="QDH24763.1"/>
    <property type="molecule type" value="Genomic_DNA"/>
</dbReference>
<protein>
    <submittedName>
        <fullName evidence="3">SDR family NAD(P)-dependent oxidoreductase</fullName>
    </submittedName>
</protein>
<proteinExistence type="inferred from homology"/>
<name>A0A4Y6V498_9PROT</name>
<organism evidence="3 4">
    <name type="scientific">Neokomagataea tanensis</name>
    <dbReference type="NCBI Taxonomy" id="661191"/>
    <lineage>
        <taxon>Bacteria</taxon>
        <taxon>Pseudomonadati</taxon>
        <taxon>Pseudomonadota</taxon>
        <taxon>Alphaproteobacteria</taxon>
        <taxon>Acetobacterales</taxon>
        <taxon>Acetobacteraceae</taxon>
        <taxon>Neokomagataea</taxon>
    </lineage>
</organism>
<dbReference type="AlphaFoldDB" id="A0A4Y6V498"/>
<keyword evidence="4" id="KW-1185">Reference proteome</keyword>
<gene>
    <name evidence="3" type="ORF">D5366_05435</name>
</gene>
<dbReference type="InterPro" id="IPR002347">
    <property type="entry name" value="SDR_fam"/>
</dbReference>
<dbReference type="RefSeq" id="WP_141492606.1">
    <property type="nucleotide sequence ID" value="NZ_CP032485.1"/>
</dbReference>
<dbReference type="Proteomes" id="UP000317214">
    <property type="component" value="Chromosome"/>
</dbReference>
<dbReference type="SUPFAM" id="SSF51735">
    <property type="entry name" value="NAD(P)-binding Rossmann-fold domains"/>
    <property type="match status" value="1"/>
</dbReference>
<accession>A0A4Y6V498</accession>
<dbReference type="PRINTS" id="PR00081">
    <property type="entry name" value="GDHRDH"/>
</dbReference>
<evidence type="ECO:0000256" key="2">
    <source>
        <dbReference type="ARBA" id="ARBA00023002"/>
    </source>
</evidence>
<evidence type="ECO:0000256" key="1">
    <source>
        <dbReference type="ARBA" id="ARBA00006484"/>
    </source>
</evidence>
<comment type="similarity">
    <text evidence="1">Belongs to the short-chain dehydrogenases/reductases (SDR) family.</text>
</comment>
<reference evidence="3 4" key="1">
    <citation type="submission" date="2018-09" db="EMBL/GenBank/DDBJ databases">
        <title>The complete genome sequence of Neokomagataea tanensis NBRC 106556(T).</title>
        <authorList>
            <person name="Chua K.-O."/>
            <person name="See-Too W.-S."/>
            <person name="Hong K.-W."/>
            <person name="Yin W.-F."/>
            <person name="Chan K.-G."/>
        </authorList>
    </citation>
    <scope>NUCLEOTIDE SEQUENCE [LARGE SCALE GENOMIC DNA]</scope>
    <source>
        <strain evidence="4">AH13 \ NBRC 106556</strain>
    </source>
</reference>
<dbReference type="InterPro" id="IPR036291">
    <property type="entry name" value="NAD(P)-bd_dom_sf"/>
</dbReference>
<dbReference type="KEGG" id="ntn:D5366_05435"/>
<dbReference type="GO" id="GO:0016020">
    <property type="term" value="C:membrane"/>
    <property type="evidence" value="ECO:0007669"/>
    <property type="project" value="TreeGrafter"/>
</dbReference>
<dbReference type="Gene3D" id="3.40.50.720">
    <property type="entry name" value="NAD(P)-binding Rossmann-like Domain"/>
    <property type="match status" value="1"/>
</dbReference>
<dbReference type="InterPro" id="IPR020904">
    <property type="entry name" value="Sc_DH/Rdtase_CS"/>
</dbReference>
<evidence type="ECO:0000313" key="4">
    <source>
        <dbReference type="Proteomes" id="UP000317214"/>
    </source>
</evidence>
<sequence>MRVLVSGAASGVGREVARVLARPGCVLFLTDVQADELAVTRALCEARGAEVQSFAADIRERARLAEWIGNAITLDHAFICAGITGGRPPYDDQGIALEREERVRAMLEINVDGVFNIFYPTIALMRRRAPDRRGLRGRVCVMSSVASFVSYPGTPSYCASKAAVDRFFVSTAPSLDALGITLTSVCCGFIKTGMVKGNRFPMPGLVPVDIAVARILRGVAQGKRRVIFPLWLAAGSRIVDMLPARWAERCYMRQPSAQAEGMPDF</sequence>
<dbReference type="PANTHER" id="PTHR44196">
    <property type="entry name" value="DEHYDROGENASE/REDUCTASE SDR FAMILY MEMBER 7B"/>
    <property type="match status" value="1"/>
</dbReference>
<dbReference type="PROSITE" id="PS00061">
    <property type="entry name" value="ADH_SHORT"/>
    <property type="match status" value="1"/>
</dbReference>
<dbReference type="OrthoDB" id="335726at2"/>
<keyword evidence="2" id="KW-0560">Oxidoreductase</keyword>